<evidence type="ECO:0000313" key="2">
    <source>
        <dbReference type="EMBL" id="KAK9147422.1"/>
    </source>
</evidence>
<reference evidence="2 3" key="1">
    <citation type="submission" date="2024-01" db="EMBL/GenBank/DDBJ databases">
        <title>Genome assemblies of Stephania.</title>
        <authorList>
            <person name="Yang L."/>
        </authorList>
    </citation>
    <scope>NUCLEOTIDE SEQUENCE [LARGE SCALE GENOMIC DNA]</scope>
    <source>
        <strain evidence="2">JXDWG</strain>
        <tissue evidence="2">Leaf</tissue>
    </source>
</reference>
<protein>
    <submittedName>
        <fullName evidence="2">Uncharacterized protein</fullName>
    </submittedName>
</protein>
<feature type="signal peptide" evidence="1">
    <location>
        <begin position="1"/>
        <end position="19"/>
    </location>
</feature>
<keyword evidence="3" id="KW-1185">Reference proteome</keyword>
<gene>
    <name evidence="2" type="ORF">Scep_006179</name>
</gene>
<dbReference type="EMBL" id="JBBNAG010000003">
    <property type="protein sequence ID" value="KAK9147422.1"/>
    <property type="molecule type" value="Genomic_DNA"/>
</dbReference>
<sequence>MALGLLMLAWLFGVSRVTADQKGSMLKSVRSKRGNNDVKREGVPNTDDKVEPIAVFSKPPLPPVLGPIAALSLLELGSNYDRNED</sequence>
<evidence type="ECO:0000313" key="3">
    <source>
        <dbReference type="Proteomes" id="UP001419268"/>
    </source>
</evidence>
<organism evidence="2 3">
    <name type="scientific">Stephania cephalantha</name>
    <dbReference type="NCBI Taxonomy" id="152367"/>
    <lineage>
        <taxon>Eukaryota</taxon>
        <taxon>Viridiplantae</taxon>
        <taxon>Streptophyta</taxon>
        <taxon>Embryophyta</taxon>
        <taxon>Tracheophyta</taxon>
        <taxon>Spermatophyta</taxon>
        <taxon>Magnoliopsida</taxon>
        <taxon>Ranunculales</taxon>
        <taxon>Menispermaceae</taxon>
        <taxon>Menispermoideae</taxon>
        <taxon>Cissampelideae</taxon>
        <taxon>Stephania</taxon>
    </lineage>
</organism>
<dbReference type="AlphaFoldDB" id="A0AAP0KA04"/>
<feature type="chain" id="PRO_5042986110" evidence="1">
    <location>
        <begin position="20"/>
        <end position="85"/>
    </location>
</feature>
<name>A0AAP0KA04_9MAGN</name>
<proteinExistence type="predicted"/>
<accession>A0AAP0KA04</accession>
<keyword evidence="1" id="KW-0732">Signal</keyword>
<evidence type="ECO:0000256" key="1">
    <source>
        <dbReference type="SAM" id="SignalP"/>
    </source>
</evidence>
<dbReference type="Proteomes" id="UP001419268">
    <property type="component" value="Unassembled WGS sequence"/>
</dbReference>
<comment type="caution">
    <text evidence="2">The sequence shown here is derived from an EMBL/GenBank/DDBJ whole genome shotgun (WGS) entry which is preliminary data.</text>
</comment>